<evidence type="ECO:0000256" key="16">
    <source>
        <dbReference type="RuleBase" id="RU362096"/>
    </source>
</evidence>
<organism evidence="19 20">
    <name type="scientific">Wuchereria bancrofti</name>
    <dbReference type="NCBI Taxonomy" id="6293"/>
    <lineage>
        <taxon>Eukaryota</taxon>
        <taxon>Metazoa</taxon>
        <taxon>Ecdysozoa</taxon>
        <taxon>Nematoda</taxon>
        <taxon>Chromadorea</taxon>
        <taxon>Rhabditida</taxon>
        <taxon>Spirurina</taxon>
        <taxon>Spiruromorpha</taxon>
        <taxon>Filarioidea</taxon>
        <taxon>Onchocercidae</taxon>
        <taxon>Wuchereria</taxon>
    </lineage>
</organism>
<feature type="domain" description="Protein kinase" evidence="18">
    <location>
        <begin position="124"/>
        <end position="339"/>
    </location>
</feature>
<reference evidence="19" key="1">
    <citation type="submission" date="2015-03" db="EMBL/GenBank/DDBJ databases">
        <title>Wuchereria bancrofti Genome Sequencing Papua New Guinea Strain.</title>
        <authorList>
            <person name="Small S.T."/>
            <person name="Serre D."/>
            <person name="Zimmerman P.A."/>
        </authorList>
    </citation>
    <scope>NUCLEOTIDE SEQUENCE [LARGE SCALE GENOMIC DNA]</scope>
    <source>
        <strain evidence="19">pt0022</strain>
    </source>
</reference>
<dbReference type="GO" id="GO:0005737">
    <property type="term" value="C:cytoplasm"/>
    <property type="evidence" value="ECO:0007669"/>
    <property type="project" value="UniProtKB-SubCell"/>
</dbReference>
<dbReference type="InterPro" id="IPR050198">
    <property type="entry name" value="Non-receptor_tyrosine_kinases"/>
</dbReference>
<evidence type="ECO:0000259" key="17">
    <source>
        <dbReference type="PROSITE" id="PS50001"/>
    </source>
</evidence>
<evidence type="ECO:0000256" key="5">
    <source>
        <dbReference type="ARBA" id="ARBA00022679"/>
    </source>
</evidence>
<dbReference type="InterPro" id="IPR011009">
    <property type="entry name" value="Kinase-like_dom_sf"/>
</dbReference>
<evidence type="ECO:0000259" key="18">
    <source>
        <dbReference type="PROSITE" id="PS50011"/>
    </source>
</evidence>
<dbReference type="SMART" id="SM00252">
    <property type="entry name" value="SH2"/>
    <property type="match status" value="1"/>
</dbReference>
<dbReference type="Pfam" id="PF07714">
    <property type="entry name" value="PK_Tyr_Ser-Thr"/>
    <property type="match status" value="1"/>
</dbReference>
<dbReference type="GO" id="GO:0005524">
    <property type="term" value="F:ATP binding"/>
    <property type="evidence" value="ECO:0007669"/>
    <property type="project" value="UniProtKB-UniRule"/>
</dbReference>
<keyword evidence="4" id="KW-0963">Cytoplasm</keyword>
<dbReference type="PROSITE" id="PS00109">
    <property type="entry name" value="PROTEIN_KINASE_TYR"/>
    <property type="match status" value="1"/>
</dbReference>
<evidence type="ECO:0000313" key="20">
    <source>
        <dbReference type="WBParaSite" id="mrna-Wban_03640"/>
    </source>
</evidence>
<dbReference type="WBParaSite" id="mrna-Wban_03640">
    <property type="protein sequence ID" value="mrna-Wban_03640"/>
    <property type="gene ID" value="Wban_03640"/>
</dbReference>
<proteinExistence type="inferred from homology"/>
<dbReference type="Gene3D" id="3.30.505.10">
    <property type="entry name" value="SH2 domain"/>
    <property type="match status" value="1"/>
</dbReference>
<keyword evidence="5 16" id="KW-0808">Transferase</keyword>
<dbReference type="CDD" id="cd10361">
    <property type="entry name" value="SH2_Fps_family"/>
    <property type="match status" value="1"/>
</dbReference>
<evidence type="ECO:0000256" key="14">
    <source>
        <dbReference type="PROSITE-ProRule" id="PRU00191"/>
    </source>
</evidence>
<reference evidence="19" key="2">
    <citation type="journal article" date="2016" name="Mol. Ecol.">
        <title>Population genomics of the filarial nematode parasite Wuchereria bancrofti from mosquitoes.</title>
        <authorList>
            <person name="Small S.T."/>
            <person name="Reimer L.J."/>
            <person name="Tisch D.J."/>
            <person name="King C.L."/>
            <person name="Christensen B.M."/>
            <person name="Siba P.M."/>
            <person name="Kazura J.W."/>
            <person name="Serre D."/>
            <person name="Zimmerman P.A."/>
        </authorList>
    </citation>
    <scope>NUCLEOTIDE SEQUENCE</scope>
    <source>
        <strain evidence="19">pt0022</strain>
    </source>
</reference>
<keyword evidence="9 14" id="KW-0727">SH2 domain</keyword>
<evidence type="ECO:0000313" key="19">
    <source>
        <dbReference type="Proteomes" id="UP000093561"/>
    </source>
</evidence>
<dbReference type="PRINTS" id="PR00109">
    <property type="entry name" value="TYRKINASE"/>
</dbReference>
<keyword evidence="10" id="KW-0472">Membrane</keyword>
<evidence type="ECO:0000256" key="11">
    <source>
        <dbReference type="ARBA" id="ARBA00023137"/>
    </source>
</evidence>
<evidence type="ECO:0000256" key="9">
    <source>
        <dbReference type="ARBA" id="ARBA00022999"/>
    </source>
</evidence>
<evidence type="ECO:0000256" key="7">
    <source>
        <dbReference type="ARBA" id="ARBA00022777"/>
    </source>
</evidence>
<dbReference type="SMART" id="SM00219">
    <property type="entry name" value="TyrKc"/>
    <property type="match status" value="1"/>
</dbReference>
<dbReference type="InterPro" id="IPR000719">
    <property type="entry name" value="Prot_kinase_dom"/>
</dbReference>
<dbReference type="PROSITE" id="PS50011">
    <property type="entry name" value="PROTEIN_KINASE_DOM"/>
    <property type="match status" value="1"/>
</dbReference>
<dbReference type="InterPro" id="IPR000980">
    <property type="entry name" value="SH2"/>
</dbReference>
<evidence type="ECO:0000256" key="2">
    <source>
        <dbReference type="ARBA" id="ARBA00004496"/>
    </source>
</evidence>
<evidence type="ECO:0000256" key="4">
    <source>
        <dbReference type="ARBA" id="ARBA00022490"/>
    </source>
</evidence>
<reference evidence="20" key="3">
    <citation type="submission" date="2024-02" db="UniProtKB">
        <authorList>
            <consortium name="WormBaseParasite"/>
        </authorList>
    </citation>
    <scope>IDENTIFICATION</scope>
    <source>
        <strain evidence="20">pt0022</strain>
    </source>
</reference>
<dbReference type="EC" id="2.7.10.2" evidence="16"/>
<protein>
    <recommendedName>
        <fullName evidence="16">Tyrosine-protein kinase</fullName>
        <ecNumber evidence="16">2.7.10.2</ecNumber>
    </recommendedName>
</protein>
<evidence type="ECO:0000256" key="12">
    <source>
        <dbReference type="ARBA" id="ARBA00051245"/>
    </source>
</evidence>
<keyword evidence="8 15" id="KW-0067">ATP-binding</keyword>
<dbReference type="SUPFAM" id="SSF56112">
    <property type="entry name" value="Protein kinase-like (PK-like)"/>
    <property type="match status" value="1"/>
</dbReference>
<dbReference type="AlphaFoldDB" id="A0AAF5PPZ8"/>
<dbReference type="Gene3D" id="1.10.510.10">
    <property type="entry name" value="Transferase(Phosphotransferase) domain 1"/>
    <property type="match status" value="1"/>
</dbReference>
<dbReference type="FunFam" id="3.30.200.20:FF:000194">
    <property type="entry name" value="protein-tyrosine kinase 2-beta isoform X1"/>
    <property type="match status" value="1"/>
</dbReference>
<feature type="domain" description="SH2" evidence="17">
    <location>
        <begin position="15"/>
        <end position="112"/>
    </location>
</feature>
<dbReference type="GO" id="GO:0004715">
    <property type="term" value="F:non-membrane spanning protein tyrosine kinase activity"/>
    <property type="evidence" value="ECO:0007669"/>
    <property type="project" value="UniProtKB-EC"/>
</dbReference>
<name>A0AAF5PPZ8_WUCBA</name>
<accession>A0AAF5PPZ8</accession>
<dbReference type="PANTHER" id="PTHR24418">
    <property type="entry name" value="TYROSINE-PROTEIN KINASE"/>
    <property type="match status" value="1"/>
</dbReference>
<keyword evidence="6 15" id="KW-0547">Nucleotide-binding</keyword>
<dbReference type="InterPro" id="IPR035849">
    <property type="entry name" value="Fes/Fps/Fer_SH2"/>
</dbReference>
<dbReference type="InterPro" id="IPR036860">
    <property type="entry name" value="SH2_dom_sf"/>
</dbReference>
<dbReference type="CDD" id="cd00192">
    <property type="entry name" value="PTKc"/>
    <property type="match status" value="1"/>
</dbReference>
<dbReference type="GO" id="GO:0005886">
    <property type="term" value="C:plasma membrane"/>
    <property type="evidence" value="ECO:0007669"/>
    <property type="project" value="UniProtKB-SubCell"/>
</dbReference>
<keyword evidence="11 16" id="KW-0829">Tyrosine-protein kinase</keyword>
<dbReference type="InterPro" id="IPR017441">
    <property type="entry name" value="Protein_kinase_ATP_BS"/>
</dbReference>
<comment type="similarity">
    <text evidence="13">Belongs to the protein kinase superfamily. Tyr protein kinase family. Fes/fps subfamily.</text>
</comment>
<dbReference type="PROSITE" id="PS00107">
    <property type="entry name" value="PROTEIN_KINASE_ATP"/>
    <property type="match status" value="1"/>
</dbReference>
<evidence type="ECO:0000256" key="1">
    <source>
        <dbReference type="ARBA" id="ARBA00004202"/>
    </source>
</evidence>
<dbReference type="InterPro" id="IPR020635">
    <property type="entry name" value="Tyr_kinase_cat_dom"/>
</dbReference>
<dbReference type="Pfam" id="PF00017">
    <property type="entry name" value="SH2"/>
    <property type="match status" value="1"/>
</dbReference>
<dbReference type="InterPro" id="IPR008266">
    <property type="entry name" value="Tyr_kinase_AS"/>
</dbReference>
<evidence type="ECO:0000256" key="15">
    <source>
        <dbReference type="PROSITE-ProRule" id="PRU10141"/>
    </source>
</evidence>
<comment type="catalytic activity">
    <reaction evidence="12 16">
        <text>L-tyrosyl-[protein] + ATP = O-phospho-L-tyrosyl-[protein] + ADP + H(+)</text>
        <dbReference type="Rhea" id="RHEA:10596"/>
        <dbReference type="Rhea" id="RHEA-COMP:10136"/>
        <dbReference type="Rhea" id="RHEA-COMP:20101"/>
        <dbReference type="ChEBI" id="CHEBI:15378"/>
        <dbReference type="ChEBI" id="CHEBI:30616"/>
        <dbReference type="ChEBI" id="CHEBI:46858"/>
        <dbReference type="ChEBI" id="CHEBI:61978"/>
        <dbReference type="ChEBI" id="CHEBI:456216"/>
        <dbReference type="EC" id="2.7.10.2"/>
    </reaction>
</comment>
<keyword evidence="3" id="KW-1003">Cell membrane</keyword>
<evidence type="ECO:0000256" key="3">
    <source>
        <dbReference type="ARBA" id="ARBA00022475"/>
    </source>
</evidence>
<evidence type="ECO:0000256" key="13">
    <source>
        <dbReference type="ARBA" id="ARBA00061333"/>
    </source>
</evidence>
<dbReference type="InterPro" id="IPR001245">
    <property type="entry name" value="Ser-Thr/Tyr_kinase_cat_dom"/>
</dbReference>
<evidence type="ECO:0000256" key="6">
    <source>
        <dbReference type="ARBA" id="ARBA00022741"/>
    </source>
</evidence>
<dbReference type="Proteomes" id="UP000093561">
    <property type="component" value="Unassembled WGS sequence"/>
</dbReference>
<comment type="subcellular location">
    <subcellularLocation>
        <location evidence="1">Cell membrane</location>
        <topology evidence="1">Peripheral membrane protein</topology>
    </subcellularLocation>
    <subcellularLocation>
        <location evidence="2">Cytoplasm</location>
    </subcellularLocation>
</comment>
<dbReference type="PROSITE" id="PS50001">
    <property type="entry name" value="SH2"/>
    <property type="match status" value="1"/>
</dbReference>
<evidence type="ECO:0000256" key="10">
    <source>
        <dbReference type="ARBA" id="ARBA00023136"/>
    </source>
</evidence>
<feature type="binding site" evidence="15">
    <location>
        <position position="155"/>
    </location>
    <ligand>
        <name>ATP</name>
        <dbReference type="ChEBI" id="CHEBI:30616"/>
    </ligand>
</feature>
<evidence type="ECO:0000256" key="8">
    <source>
        <dbReference type="ARBA" id="ARBA00022840"/>
    </source>
</evidence>
<keyword evidence="7 16" id="KW-0418">Kinase</keyword>
<sequence>MDDSIELNNELQRTFYHGFLPHADIDPLLKEEGDFVIRKTDKDVVKISGQIILALSVRWNKQILHFVVNQDETGYYYFETHKEKTVHDLINWHKTTGTPISAGSHAKLINGIGRQPWLLEHDEIQLQRKLGEGAFGEVYLAQYVQMNKVTDVAVKTMREEASRQTRLKFMKEARIMRKFSHPNVVKIMGVMVYENPLMIIMELCPEGSMLSYLRKNVPVNLDLKLRFATEASAGLAYLESRRCIHRDIAARNCLLSEQLEVKISDFGMSDERRIIHDGKLEKVPMKWLAPETMQQRIFSSKTDVWSFGVLVSYFQIYNSMDSNFIMEIQTNVKFKPIFS</sequence>
<dbReference type="SUPFAM" id="SSF55550">
    <property type="entry name" value="SH2 domain"/>
    <property type="match status" value="1"/>
</dbReference>